<evidence type="ECO:0000313" key="2">
    <source>
        <dbReference type="EMBL" id="MDX5991830.1"/>
    </source>
</evidence>
<dbReference type="GO" id="GO:0120147">
    <property type="term" value="F:formylglycine-generating oxidase activity"/>
    <property type="evidence" value="ECO:0007669"/>
    <property type="project" value="TreeGrafter"/>
</dbReference>
<accession>A0A1G6VLW4</accession>
<dbReference type="EMBL" id="JAWXXP010000001">
    <property type="protein sequence ID" value="MDX5991830.1"/>
    <property type="molecule type" value="Genomic_DNA"/>
</dbReference>
<dbReference type="PANTHER" id="PTHR23150:SF19">
    <property type="entry name" value="FORMYLGLYCINE-GENERATING ENZYME"/>
    <property type="match status" value="1"/>
</dbReference>
<sequence>MAMEKHFYSPPFLAKASPELSDRALLGLPESYTATRELHLPEDQLRALAQFDRLRLVALLESQDEPLARRYQAGRLLALYGDPRLDALTPQMLDVHGGEVCIGLDTAELDAIMDRLADLNLDRQWIAKETPRHRVRLEPYRIARYPVTNLEYRTFLQLSGEQRLPDNWFLGRYPAEQANHPVSGLRAEDADCYATWLAETTGRCFRLPSEAEWEYAAAGPQNLEYPWGQQFLPDHANTAEAGLLQTTPVGLFACGASPFGCLDMAGNVEEYVADDYRPYPGGEQVNDDLIAAVGNHRVARGGSFSRFRDLARATRRHGKFPRPIYVMGFRLAESL</sequence>
<evidence type="ECO:0000259" key="1">
    <source>
        <dbReference type="Pfam" id="PF03781"/>
    </source>
</evidence>
<feature type="domain" description="Sulfatase-modifying factor enzyme-like" evidence="1">
    <location>
        <begin position="90"/>
        <end position="332"/>
    </location>
</feature>
<dbReference type="EMBL" id="FNAE01000001">
    <property type="protein sequence ID" value="SDD54548.1"/>
    <property type="molecule type" value="Genomic_DNA"/>
</dbReference>
<dbReference type="AlphaFoldDB" id="A0A1G6VLW4"/>
<dbReference type="PANTHER" id="PTHR23150">
    <property type="entry name" value="SULFATASE MODIFYING FACTOR 1, 2"/>
    <property type="match status" value="1"/>
</dbReference>
<keyword evidence="5" id="KW-1185">Reference proteome</keyword>
<reference evidence="3 4" key="1">
    <citation type="submission" date="2016-10" db="EMBL/GenBank/DDBJ databases">
        <authorList>
            <person name="de Groot N.N."/>
        </authorList>
    </citation>
    <scope>NUCLEOTIDE SEQUENCE [LARGE SCALE GENOMIC DNA]</scope>
    <source>
        <strain evidence="3 4">JCM 10630</strain>
    </source>
</reference>
<dbReference type="RefSeq" id="WP_074675556.1">
    <property type="nucleotide sequence ID" value="NZ_CBCSET010000001.1"/>
</dbReference>
<evidence type="ECO:0000313" key="4">
    <source>
        <dbReference type="Proteomes" id="UP000182413"/>
    </source>
</evidence>
<gene>
    <name evidence="3" type="ORF">SAMN05216575_101792</name>
    <name evidence="2" type="ORF">SIM71_07165</name>
</gene>
<dbReference type="Proteomes" id="UP001278050">
    <property type="component" value="Unassembled WGS sequence"/>
</dbReference>
<reference evidence="2 5" key="2">
    <citation type="submission" date="2023-11" db="EMBL/GenBank/DDBJ databases">
        <title>MicrobeMod: A computational toolkit for identifying prokaryotic methylation and restriction-modification with nanopore sequencing.</title>
        <authorList>
            <person name="Crits-Christoph A."/>
            <person name="Kang S.C."/>
            <person name="Lee H."/>
            <person name="Ostrov N."/>
        </authorList>
    </citation>
    <scope>NUCLEOTIDE SEQUENCE [LARGE SCALE GENOMIC DNA]</scope>
    <source>
        <strain evidence="2 5">ATCC BAA-571</strain>
    </source>
</reference>
<organism evidence="3 4">
    <name type="scientific">Ectopseudomonas alcaliphila</name>
    <dbReference type="NCBI Taxonomy" id="101564"/>
    <lineage>
        <taxon>Bacteria</taxon>
        <taxon>Pseudomonadati</taxon>
        <taxon>Pseudomonadota</taxon>
        <taxon>Gammaproteobacteria</taxon>
        <taxon>Pseudomonadales</taxon>
        <taxon>Pseudomonadaceae</taxon>
        <taxon>Ectopseudomonas</taxon>
    </lineage>
</organism>
<evidence type="ECO:0000313" key="5">
    <source>
        <dbReference type="Proteomes" id="UP001278050"/>
    </source>
</evidence>
<dbReference type="InterPro" id="IPR042095">
    <property type="entry name" value="SUMF_sf"/>
</dbReference>
<dbReference type="Pfam" id="PF03781">
    <property type="entry name" value="FGE-sulfatase"/>
    <property type="match status" value="1"/>
</dbReference>
<name>A0A1G6VLW4_9GAMM</name>
<dbReference type="Gene3D" id="3.90.1580.10">
    <property type="entry name" value="paralog of FGE (formylglycine-generating enzyme)"/>
    <property type="match status" value="1"/>
</dbReference>
<evidence type="ECO:0000313" key="3">
    <source>
        <dbReference type="EMBL" id="SDD54548.1"/>
    </source>
</evidence>
<dbReference type="InterPro" id="IPR005532">
    <property type="entry name" value="SUMF_dom"/>
</dbReference>
<proteinExistence type="predicted"/>
<dbReference type="Proteomes" id="UP000182413">
    <property type="component" value="Unassembled WGS sequence"/>
</dbReference>
<protein>
    <submittedName>
        <fullName evidence="3">Formylglycine-generating enzyme, required for sulfatase activity, contains SUMF1/FGE domain</fullName>
    </submittedName>
    <submittedName>
        <fullName evidence="2">SUMF1/EgtB/PvdO family nonheme iron enzyme</fullName>
    </submittedName>
</protein>
<dbReference type="InterPro" id="IPR016187">
    <property type="entry name" value="CTDL_fold"/>
</dbReference>
<dbReference type="SUPFAM" id="SSF56436">
    <property type="entry name" value="C-type lectin-like"/>
    <property type="match status" value="1"/>
</dbReference>
<dbReference type="InterPro" id="IPR051043">
    <property type="entry name" value="Sulfatase_Mod_Factor_Kinase"/>
</dbReference>